<comment type="caution">
    <text evidence="1">The sequence shown here is derived from an EMBL/GenBank/DDBJ whole genome shotgun (WGS) entry which is preliminary data.</text>
</comment>
<name>X1FKQ6_9ZZZZ</name>
<accession>X1FKQ6</accession>
<protein>
    <submittedName>
        <fullName evidence="1">Uncharacterized protein</fullName>
    </submittedName>
</protein>
<proteinExistence type="predicted"/>
<dbReference type="AlphaFoldDB" id="X1FKQ6"/>
<reference evidence="1" key="1">
    <citation type="journal article" date="2014" name="Front. Microbiol.">
        <title>High frequency of phylogenetically diverse reductive dehalogenase-homologous genes in deep subseafloor sedimentary metagenomes.</title>
        <authorList>
            <person name="Kawai M."/>
            <person name="Futagami T."/>
            <person name="Toyoda A."/>
            <person name="Takaki Y."/>
            <person name="Nishi S."/>
            <person name="Hori S."/>
            <person name="Arai W."/>
            <person name="Tsubouchi T."/>
            <person name="Morono Y."/>
            <person name="Uchiyama I."/>
            <person name="Ito T."/>
            <person name="Fujiyama A."/>
            <person name="Inagaki F."/>
            <person name="Takami H."/>
        </authorList>
    </citation>
    <scope>NUCLEOTIDE SEQUENCE</scope>
    <source>
        <strain evidence="1">Expedition CK06-06</strain>
    </source>
</reference>
<organism evidence="1">
    <name type="scientific">marine sediment metagenome</name>
    <dbReference type="NCBI Taxonomy" id="412755"/>
    <lineage>
        <taxon>unclassified sequences</taxon>
        <taxon>metagenomes</taxon>
        <taxon>ecological metagenomes</taxon>
    </lineage>
</organism>
<sequence>MKEEIEIRNMEAEKVEQLIKTDNSTVVSKLQIELKLIEEILKD</sequence>
<dbReference type="EMBL" id="BARU01010447">
    <property type="protein sequence ID" value="GAH33100.1"/>
    <property type="molecule type" value="Genomic_DNA"/>
</dbReference>
<gene>
    <name evidence="1" type="ORF">S03H2_19918</name>
</gene>
<evidence type="ECO:0000313" key="1">
    <source>
        <dbReference type="EMBL" id="GAH33100.1"/>
    </source>
</evidence>